<sequence length="283" mass="31976">MTMTHKTKIDETMTIRPTVTTMEMEMHVQMIHEFLGYNNTGSNDNSSNDTGNESNDNGNNEQEQDQDDQIDLLVDQEEDQDDQIQIDLLVNELPTLNACILFLKLTEYICYNHSDSNNNNVHNSPVMCSGVKPNVIRKSIELWRDKNNNSDTTGGISVEKESMINELICNAVKRSDKSDDSNSSSSNSIQQIATAMETISLSLSLKHPIDTTDTTDTTTTDTTDTTDIENEIKKAHQKLVQKLVKELDYELNIPQKDDERLIQNFHNTICIGRRSSKSKNISL</sequence>
<dbReference type="InParanoid" id="A0A1E7F1D6"/>
<name>A0A1E7F1D6_9STRA</name>
<feature type="compositionally biased region" description="Low complexity" evidence="1">
    <location>
        <begin position="38"/>
        <end position="61"/>
    </location>
</feature>
<gene>
    <name evidence="2" type="ORF">FRACYDRAFT_245128</name>
</gene>
<dbReference type="KEGG" id="fcy:FRACYDRAFT_245128"/>
<organism evidence="2 3">
    <name type="scientific">Fragilariopsis cylindrus CCMP1102</name>
    <dbReference type="NCBI Taxonomy" id="635003"/>
    <lineage>
        <taxon>Eukaryota</taxon>
        <taxon>Sar</taxon>
        <taxon>Stramenopiles</taxon>
        <taxon>Ochrophyta</taxon>
        <taxon>Bacillariophyta</taxon>
        <taxon>Bacillariophyceae</taxon>
        <taxon>Bacillariophycidae</taxon>
        <taxon>Bacillariales</taxon>
        <taxon>Bacillariaceae</taxon>
        <taxon>Fragilariopsis</taxon>
    </lineage>
</organism>
<protein>
    <submittedName>
        <fullName evidence="2">Uncharacterized protein</fullName>
    </submittedName>
</protein>
<evidence type="ECO:0000256" key="1">
    <source>
        <dbReference type="SAM" id="MobiDB-lite"/>
    </source>
</evidence>
<keyword evidence="3" id="KW-1185">Reference proteome</keyword>
<evidence type="ECO:0000313" key="3">
    <source>
        <dbReference type="Proteomes" id="UP000095751"/>
    </source>
</evidence>
<evidence type="ECO:0000313" key="2">
    <source>
        <dbReference type="EMBL" id="OEU12002.1"/>
    </source>
</evidence>
<proteinExistence type="predicted"/>
<dbReference type="AlphaFoldDB" id="A0A1E7F1D6"/>
<dbReference type="EMBL" id="KV784366">
    <property type="protein sequence ID" value="OEU12002.1"/>
    <property type="molecule type" value="Genomic_DNA"/>
</dbReference>
<feature type="region of interest" description="Disordered" evidence="1">
    <location>
        <begin position="36"/>
        <end position="66"/>
    </location>
</feature>
<dbReference type="Proteomes" id="UP000095751">
    <property type="component" value="Unassembled WGS sequence"/>
</dbReference>
<accession>A0A1E7F1D6</accession>
<reference evidence="2 3" key="1">
    <citation type="submission" date="2016-09" db="EMBL/GenBank/DDBJ databases">
        <title>Extensive genetic diversity and differential bi-allelic expression allows diatom success in the polar Southern Ocean.</title>
        <authorList>
            <consortium name="DOE Joint Genome Institute"/>
            <person name="Mock T."/>
            <person name="Otillar R.P."/>
            <person name="Strauss J."/>
            <person name="Dupont C."/>
            <person name="Frickenhaus S."/>
            <person name="Maumus F."/>
            <person name="Mcmullan M."/>
            <person name="Sanges R."/>
            <person name="Schmutz J."/>
            <person name="Toseland A."/>
            <person name="Valas R."/>
            <person name="Veluchamy A."/>
            <person name="Ward B.J."/>
            <person name="Allen A."/>
            <person name="Barry K."/>
            <person name="Falciatore A."/>
            <person name="Ferrante M."/>
            <person name="Fortunato A.E."/>
            <person name="Gloeckner G."/>
            <person name="Gruber A."/>
            <person name="Hipkin R."/>
            <person name="Janech M."/>
            <person name="Kroth P."/>
            <person name="Leese F."/>
            <person name="Lindquist E."/>
            <person name="Lyon B.R."/>
            <person name="Martin J."/>
            <person name="Mayer C."/>
            <person name="Parker M."/>
            <person name="Quesneville H."/>
            <person name="Raymond J."/>
            <person name="Uhlig C."/>
            <person name="Valentin K.U."/>
            <person name="Worden A.Z."/>
            <person name="Armbrust E.V."/>
            <person name="Bowler C."/>
            <person name="Green B."/>
            <person name="Moulton V."/>
            <person name="Van Oosterhout C."/>
            <person name="Grigoriev I."/>
        </authorList>
    </citation>
    <scope>NUCLEOTIDE SEQUENCE [LARGE SCALE GENOMIC DNA]</scope>
    <source>
        <strain evidence="2 3">CCMP1102</strain>
    </source>
</reference>